<protein>
    <recommendedName>
        <fullName evidence="1">Peptidase M13 C-terminal domain-containing protein</fullName>
    </recommendedName>
</protein>
<dbReference type="SUPFAM" id="SSF55486">
    <property type="entry name" value="Metalloproteases ('zincins'), catalytic domain"/>
    <property type="match status" value="1"/>
</dbReference>
<reference evidence="2 3" key="1">
    <citation type="submission" date="2018-08" db="EMBL/GenBank/DDBJ databases">
        <title>Paenibacillus sp. M4BSY-1, whole genome shotgun sequence.</title>
        <authorList>
            <person name="Tuo L."/>
        </authorList>
    </citation>
    <scope>NUCLEOTIDE SEQUENCE [LARGE SCALE GENOMIC DNA]</scope>
    <source>
        <strain evidence="2 3">M4BSY-1</strain>
    </source>
</reference>
<keyword evidence="3" id="KW-1185">Reference proteome</keyword>
<evidence type="ECO:0000259" key="1">
    <source>
        <dbReference type="Pfam" id="PF01431"/>
    </source>
</evidence>
<dbReference type="InterPro" id="IPR024079">
    <property type="entry name" value="MetalloPept_cat_dom_sf"/>
</dbReference>
<proteinExistence type="predicted"/>
<sequence>MLIDPNPPSKVRANVVVANTDDFYTIFDIQAGDAMYIAPKNRISLW</sequence>
<evidence type="ECO:0000313" key="3">
    <source>
        <dbReference type="Proteomes" id="UP000261905"/>
    </source>
</evidence>
<dbReference type="OrthoDB" id="9775677at2"/>
<dbReference type="Gene3D" id="3.40.390.10">
    <property type="entry name" value="Collagenase (Catalytic Domain)"/>
    <property type="match status" value="1"/>
</dbReference>
<name>A0A371PHT4_9BACL</name>
<accession>A0A371PHT4</accession>
<feature type="domain" description="Peptidase M13 C-terminal" evidence="1">
    <location>
        <begin position="2"/>
        <end position="43"/>
    </location>
</feature>
<organism evidence="2 3">
    <name type="scientific">Paenibacillus paeoniae</name>
    <dbReference type="NCBI Taxonomy" id="2292705"/>
    <lineage>
        <taxon>Bacteria</taxon>
        <taxon>Bacillati</taxon>
        <taxon>Bacillota</taxon>
        <taxon>Bacilli</taxon>
        <taxon>Bacillales</taxon>
        <taxon>Paenibacillaceae</taxon>
        <taxon>Paenibacillus</taxon>
    </lineage>
</organism>
<dbReference type="Pfam" id="PF01431">
    <property type="entry name" value="Peptidase_M13"/>
    <property type="match status" value="1"/>
</dbReference>
<evidence type="ECO:0000313" key="2">
    <source>
        <dbReference type="EMBL" id="REK75782.1"/>
    </source>
</evidence>
<gene>
    <name evidence="2" type="ORF">DX130_01495</name>
</gene>
<dbReference type="AlphaFoldDB" id="A0A371PHT4"/>
<dbReference type="Proteomes" id="UP000261905">
    <property type="component" value="Unassembled WGS sequence"/>
</dbReference>
<dbReference type="GO" id="GO:0006508">
    <property type="term" value="P:proteolysis"/>
    <property type="evidence" value="ECO:0007669"/>
    <property type="project" value="InterPro"/>
</dbReference>
<comment type="caution">
    <text evidence="2">The sequence shown here is derived from an EMBL/GenBank/DDBJ whole genome shotgun (WGS) entry which is preliminary data.</text>
</comment>
<dbReference type="EMBL" id="QUBQ01000001">
    <property type="protein sequence ID" value="REK75782.1"/>
    <property type="molecule type" value="Genomic_DNA"/>
</dbReference>
<dbReference type="InterPro" id="IPR018497">
    <property type="entry name" value="Peptidase_M13_C"/>
</dbReference>
<dbReference type="GO" id="GO:0004222">
    <property type="term" value="F:metalloendopeptidase activity"/>
    <property type="evidence" value="ECO:0007669"/>
    <property type="project" value="InterPro"/>
</dbReference>
<dbReference type="RefSeq" id="WP_116042268.1">
    <property type="nucleotide sequence ID" value="NZ_QUBQ01000001.1"/>
</dbReference>